<keyword evidence="2 4" id="KW-0378">Hydrolase</keyword>
<dbReference type="GO" id="GO:0047429">
    <property type="term" value="F:nucleoside triphosphate diphosphatase activity"/>
    <property type="evidence" value="ECO:0007669"/>
    <property type="project" value="UniProtKB-EC"/>
</dbReference>
<dbReference type="InterPro" id="IPR029001">
    <property type="entry name" value="ITPase-like_fam"/>
</dbReference>
<evidence type="ECO:0000256" key="4">
    <source>
        <dbReference type="HAMAP-Rule" id="MF_00528"/>
    </source>
</evidence>
<comment type="function">
    <text evidence="4">Nucleoside triphosphate pyrophosphatase. May have a dual role in cell division arrest and in preventing the incorporation of modified nucleotides into cellular nucleic acids.</text>
</comment>
<dbReference type="Gene3D" id="3.90.950.10">
    <property type="match status" value="1"/>
</dbReference>
<dbReference type="PANTHER" id="PTHR43213">
    <property type="entry name" value="BIFUNCTIONAL DTTP/UTP PYROPHOSPHATASE/METHYLTRANSFERASE PROTEIN-RELATED"/>
    <property type="match status" value="1"/>
</dbReference>
<dbReference type="EC" id="3.6.1.9" evidence="4"/>
<feature type="active site" description="Proton acceptor" evidence="4">
    <location>
        <position position="78"/>
    </location>
</feature>
<comment type="caution">
    <text evidence="4">Lacks conserved residue(s) required for the propagation of feature annotation.</text>
</comment>
<dbReference type="RefSeq" id="WP_289842142.1">
    <property type="nucleotide sequence ID" value="NZ_CATKSH010000010.1"/>
</dbReference>
<dbReference type="AlphaFoldDB" id="A0AA35VB57"/>
<comment type="cofactor">
    <cofactor evidence="1 4">
        <name>a divalent metal cation</name>
        <dbReference type="ChEBI" id="CHEBI:60240"/>
    </cofactor>
</comment>
<comment type="subcellular location">
    <subcellularLocation>
        <location evidence="4">Cytoplasm</location>
    </subcellularLocation>
</comment>
<evidence type="ECO:0000313" key="6">
    <source>
        <dbReference type="Proteomes" id="UP001176960"/>
    </source>
</evidence>
<keyword evidence="3 4" id="KW-0546">Nucleotide metabolism</keyword>
<evidence type="ECO:0000256" key="3">
    <source>
        <dbReference type="ARBA" id="ARBA00023080"/>
    </source>
</evidence>
<dbReference type="SUPFAM" id="SSF52972">
    <property type="entry name" value="ITPase-like"/>
    <property type="match status" value="1"/>
</dbReference>
<dbReference type="Pfam" id="PF02545">
    <property type="entry name" value="Maf"/>
    <property type="match status" value="1"/>
</dbReference>
<keyword evidence="6" id="KW-1185">Reference proteome</keyword>
<dbReference type="HAMAP" id="MF_00528">
    <property type="entry name" value="Maf"/>
    <property type="match status" value="1"/>
</dbReference>
<sequence length="201" mass="22160">MSKLVLASGSAIRRRLLEEAGLAIDALPVPLDEDALRETLDTQGMNARGLALELARAKARLLFDLRSMPDGAYVLAADQILELDGQIFAKPANIEQARHHLTILRGRTHALHTAVTLYRDGAELWSHVETPRVSVRRFSDAFLERYLEEEGEAILSCVGCYRVEGRGIQLMDAIDGAFDAVLGLPRIAVLEALRQYGVLES</sequence>
<comment type="catalytic activity">
    <reaction evidence="4">
        <text>a 2'-deoxyribonucleoside 5'-triphosphate + H2O = a 2'-deoxyribonucleoside 5'-phosphate + diphosphate + H(+)</text>
        <dbReference type="Rhea" id="RHEA:44644"/>
        <dbReference type="ChEBI" id="CHEBI:15377"/>
        <dbReference type="ChEBI" id="CHEBI:15378"/>
        <dbReference type="ChEBI" id="CHEBI:33019"/>
        <dbReference type="ChEBI" id="CHEBI:61560"/>
        <dbReference type="ChEBI" id="CHEBI:65317"/>
        <dbReference type="EC" id="3.6.1.9"/>
    </reaction>
</comment>
<dbReference type="GO" id="GO:0005737">
    <property type="term" value="C:cytoplasm"/>
    <property type="evidence" value="ECO:0007669"/>
    <property type="project" value="UniProtKB-SubCell"/>
</dbReference>
<dbReference type="GO" id="GO:0009117">
    <property type="term" value="P:nucleotide metabolic process"/>
    <property type="evidence" value="ECO:0007669"/>
    <property type="project" value="UniProtKB-KW"/>
</dbReference>
<reference evidence="5" key="1">
    <citation type="submission" date="2023-03" db="EMBL/GenBank/DDBJ databases">
        <authorList>
            <person name="Cleenwerck I."/>
        </authorList>
    </citation>
    <scope>NUCLEOTIDE SEQUENCE</scope>
    <source>
        <strain evidence="5">LMG 32879</strain>
    </source>
</reference>
<evidence type="ECO:0000313" key="5">
    <source>
        <dbReference type="EMBL" id="CAI9121064.1"/>
    </source>
</evidence>
<name>A0AA35VB57_9PROT</name>
<comment type="catalytic activity">
    <reaction evidence="4">
        <text>a ribonucleoside 5'-triphosphate + H2O = a ribonucleoside 5'-phosphate + diphosphate + H(+)</text>
        <dbReference type="Rhea" id="RHEA:23996"/>
        <dbReference type="ChEBI" id="CHEBI:15377"/>
        <dbReference type="ChEBI" id="CHEBI:15378"/>
        <dbReference type="ChEBI" id="CHEBI:33019"/>
        <dbReference type="ChEBI" id="CHEBI:58043"/>
        <dbReference type="ChEBI" id="CHEBI:61557"/>
        <dbReference type="EC" id="3.6.1.9"/>
    </reaction>
</comment>
<proteinExistence type="inferred from homology"/>
<gene>
    <name evidence="5" type="ORF">LMG32879_001908</name>
</gene>
<dbReference type="CDD" id="cd00555">
    <property type="entry name" value="Maf"/>
    <property type="match status" value="1"/>
</dbReference>
<keyword evidence="4" id="KW-0963">Cytoplasm</keyword>
<protein>
    <recommendedName>
        <fullName evidence="4">Nucleoside triphosphate pyrophosphatase</fullName>
        <ecNumber evidence="4">3.6.1.9</ecNumber>
    </recommendedName>
    <alternativeName>
        <fullName evidence="4">Nucleotide pyrophosphatase</fullName>
        <shortName evidence="4">Nucleotide PPase</shortName>
    </alternativeName>
</protein>
<accession>A0AA35VB57</accession>
<dbReference type="PIRSF" id="PIRSF006305">
    <property type="entry name" value="Maf"/>
    <property type="match status" value="1"/>
</dbReference>
<dbReference type="Proteomes" id="UP001176960">
    <property type="component" value="Unassembled WGS sequence"/>
</dbReference>
<dbReference type="EMBL" id="CATKSH010000010">
    <property type="protein sequence ID" value="CAI9121064.1"/>
    <property type="molecule type" value="Genomic_DNA"/>
</dbReference>
<comment type="caution">
    <text evidence="5">The sequence shown here is derived from an EMBL/GenBank/DDBJ whole genome shotgun (WGS) entry which is preliminary data.</text>
</comment>
<dbReference type="InterPro" id="IPR003697">
    <property type="entry name" value="Maf-like"/>
</dbReference>
<evidence type="ECO:0000256" key="2">
    <source>
        <dbReference type="ARBA" id="ARBA00022801"/>
    </source>
</evidence>
<evidence type="ECO:0000256" key="1">
    <source>
        <dbReference type="ARBA" id="ARBA00001968"/>
    </source>
</evidence>
<organism evidence="5 6">
    <name type="scientific">Brytella acorum</name>
    <dbReference type="NCBI Taxonomy" id="2959299"/>
    <lineage>
        <taxon>Bacteria</taxon>
        <taxon>Pseudomonadati</taxon>
        <taxon>Pseudomonadota</taxon>
        <taxon>Alphaproteobacteria</taxon>
        <taxon>Acetobacterales</taxon>
        <taxon>Acetobacteraceae</taxon>
        <taxon>Brytella</taxon>
    </lineage>
</organism>
<dbReference type="PANTHER" id="PTHR43213:SF5">
    <property type="entry name" value="BIFUNCTIONAL DTTP_UTP PYROPHOSPHATASE_METHYLTRANSFERASE PROTEIN-RELATED"/>
    <property type="match status" value="1"/>
</dbReference>
<comment type="similarity">
    <text evidence="4">Belongs to the Maf family.</text>
</comment>